<organism evidence="2 3">
    <name type="scientific">Colocasia esculenta</name>
    <name type="common">Wild taro</name>
    <name type="synonym">Arum esculentum</name>
    <dbReference type="NCBI Taxonomy" id="4460"/>
    <lineage>
        <taxon>Eukaryota</taxon>
        <taxon>Viridiplantae</taxon>
        <taxon>Streptophyta</taxon>
        <taxon>Embryophyta</taxon>
        <taxon>Tracheophyta</taxon>
        <taxon>Spermatophyta</taxon>
        <taxon>Magnoliopsida</taxon>
        <taxon>Liliopsida</taxon>
        <taxon>Araceae</taxon>
        <taxon>Aroideae</taxon>
        <taxon>Colocasieae</taxon>
        <taxon>Colocasia</taxon>
    </lineage>
</organism>
<gene>
    <name evidence="2" type="ORF">Taro_040339</name>
</gene>
<dbReference type="EMBL" id="NMUH01003889">
    <property type="protein sequence ID" value="MQM07498.1"/>
    <property type="molecule type" value="Genomic_DNA"/>
</dbReference>
<keyword evidence="3" id="KW-1185">Reference proteome</keyword>
<accession>A0A843WLK5</accession>
<proteinExistence type="predicted"/>
<feature type="region of interest" description="Disordered" evidence="1">
    <location>
        <begin position="382"/>
        <end position="410"/>
    </location>
</feature>
<evidence type="ECO:0000313" key="2">
    <source>
        <dbReference type="EMBL" id="MQM07498.1"/>
    </source>
</evidence>
<dbReference type="InterPro" id="IPR008948">
    <property type="entry name" value="L-Aspartase-like"/>
</dbReference>
<reference evidence="2" key="1">
    <citation type="submission" date="2017-07" db="EMBL/GenBank/DDBJ databases">
        <title>Taro Niue Genome Assembly and Annotation.</title>
        <authorList>
            <person name="Atibalentja N."/>
            <person name="Keating K."/>
            <person name="Fields C.J."/>
        </authorList>
    </citation>
    <scope>NUCLEOTIDE SEQUENCE</scope>
    <source>
        <strain evidence="2">Niue_2</strain>
        <tissue evidence="2">Leaf</tissue>
    </source>
</reference>
<dbReference type="Proteomes" id="UP000652761">
    <property type="component" value="Unassembled WGS sequence"/>
</dbReference>
<comment type="caution">
    <text evidence="2">The sequence shown here is derived from an EMBL/GenBank/DDBJ whole genome shotgun (WGS) entry which is preliminary data.</text>
</comment>
<dbReference type="AlphaFoldDB" id="A0A843WLK5"/>
<dbReference type="Gene3D" id="1.20.200.10">
    <property type="entry name" value="Fumarase/aspartase (Central domain)"/>
    <property type="match status" value="1"/>
</dbReference>
<name>A0A843WLK5_COLES</name>
<dbReference type="OrthoDB" id="1906957at2759"/>
<feature type="region of interest" description="Disordered" evidence="1">
    <location>
        <begin position="469"/>
        <end position="488"/>
    </location>
</feature>
<dbReference type="GO" id="GO:0003824">
    <property type="term" value="F:catalytic activity"/>
    <property type="evidence" value="ECO:0007669"/>
    <property type="project" value="InterPro"/>
</dbReference>
<dbReference type="SUPFAM" id="SSF48557">
    <property type="entry name" value="L-aspartase-like"/>
    <property type="match status" value="1"/>
</dbReference>
<evidence type="ECO:0000256" key="1">
    <source>
        <dbReference type="SAM" id="MobiDB-lite"/>
    </source>
</evidence>
<protein>
    <submittedName>
        <fullName evidence="2">Uncharacterized protein</fullName>
    </submittedName>
</protein>
<evidence type="ECO:0000313" key="3">
    <source>
        <dbReference type="Proteomes" id="UP000652761"/>
    </source>
</evidence>
<sequence length="528" mass="55768">MASPAALPVVTVRGKGSSLSSSAVYTVSRGLALARVDAAALEKLSSPAKKPHIVSPLPAPPLRLRQRLPEEARAALVVFLNKFALSDTAGARPAIPALVEEALGLDGGLEAHDFGSPLGFLSSLCRLSGKKLEDIGVTADEIGIVDGALVAASAGAAVVLDCASSSISTVLDAVAALSCEAAGADVAAFDLAGSGDGFSVKDETDVAGGMKVLLFGSKLTGRIDGDEFRGIPAVHGSFRRAVKALHRRTRMELNSTIRIRKKSGDPWNHEKETALAGLVLPLVVAARAAGKSSLARATSALRSIDEPDLRLTATELFEKNCPSFDVLRDWCQSVSLKAASEADDTEVLHSAHELLLKLREVLAWEAAVALFVIENDDSIEKASPSTVEANGGDTESDKKTEKKKKKKTLGRGTAAIRQRIRADIDGGSVVDDWAIELFLYFDPKCSRLESLLKQVREIVESNEVRRLAKIPKGRPKPSNSQGKTTRRALPIGLVPARVTSVGKDSDGQVNLGAQSNKVPGIEVAYLLC</sequence>